<keyword evidence="1" id="KW-0732">Signal</keyword>
<dbReference type="InterPro" id="IPR001375">
    <property type="entry name" value="Peptidase_S9_cat"/>
</dbReference>
<evidence type="ECO:0000256" key="2">
    <source>
        <dbReference type="ARBA" id="ARBA00022801"/>
    </source>
</evidence>
<organism evidence="5 6">
    <name type="scientific">Streblomastix strix</name>
    <dbReference type="NCBI Taxonomy" id="222440"/>
    <lineage>
        <taxon>Eukaryota</taxon>
        <taxon>Metamonada</taxon>
        <taxon>Preaxostyla</taxon>
        <taxon>Oxymonadida</taxon>
        <taxon>Streblomastigidae</taxon>
        <taxon>Streblomastix</taxon>
    </lineage>
</organism>
<feature type="domain" description="Peptidase S9 prolyl oligopeptidase catalytic" evidence="4">
    <location>
        <begin position="597"/>
        <end position="690"/>
    </location>
</feature>
<dbReference type="OrthoDB" id="416344at2759"/>
<evidence type="ECO:0000259" key="4">
    <source>
        <dbReference type="Pfam" id="PF00326"/>
    </source>
</evidence>
<keyword evidence="2" id="KW-0378">Hydrolase</keyword>
<name>A0A5J4V9I4_9EUKA</name>
<evidence type="ECO:0000313" key="5">
    <source>
        <dbReference type="EMBL" id="KAA6379199.1"/>
    </source>
</evidence>
<dbReference type="AlphaFoldDB" id="A0A5J4V9I4"/>
<gene>
    <name evidence="5" type="ORF">EZS28_025275</name>
</gene>
<sequence>MNTQSLYYQDSFASQLIWPESDRDVIYTIIHRQGKQIIVKINATSGQEIDNRKKQSEFNGKDNLQKNNQNKDEEYKQMIETYERIKKRNKIYEELLKKEGFDVNNNEDLKNREEQGEIGSLFGSQIYSDEERKNKYEEYIRGQFGERNGYSIMKEISEKATQLAQDTKDTKIQDVYSVINFYVLPNKDVIYIKSQFAYPPEIYMFVQSEDRRKEILQQQEAEKQKQQEQKKSTNEPIIFSPYEVRLTFLHEKALSKLHSFIQPEDIYYVGADDDEVHGFYFHPLNCVEEEMGNNEQNKQQESHLPHFTLNNQDQLPHTQRWPFILYIHGGPENAWLDEWSDRWNPQLLAHAGYAIFAPNFHGSDSYGQNFTDSIIGQWGGKPFDDLIKGIGAILSRKPYLDAERMAAMGASYGGYMTNWLQSQTGSIEVEEFTEEVGMLMKKDELNNEQIKDNYVFVPLSHVTNNINSNSDSSHSLPDTNVAPKVRTTVRNLFKAFITHDGLFDVASMYHETDELYFHESEFLGKPWEDGTVTNKWSPSYYIRKEQLSPEKSGRNENQKTKQVNYREIGLRRIDDEDKIVEEVTSYFKKHKDYYSTTEQINNFPSQLSNIVVRETTSIRTFSGFITPHLVIHGAMDFRVPLSQGIQMFQTLQGLGVKSRLLIFPHENHWVLNAYNSVRWHSEVLAWLQQHV</sequence>
<dbReference type="GO" id="GO:0006508">
    <property type="term" value="P:proteolysis"/>
    <property type="evidence" value="ECO:0007669"/>
    <property type="project" value="InterPro"/>
</dbReference>
<dbReference type="PANTHER" id="PTHR42776">
    <property type="entry name" value="SERINE PEPTIDASE S9 FAMILY MEMBER"/>
    <property type="match status" value="1"/>
</dbReference>
<dbReference type="PANTHER" id="PTHR42776:SF13">
    <property type="entry name" value="DIPEPTIDYL-PEPTIDASE 5"/>
    <property type="match status" value="1"/>
</dbReference>
<keyword evidence="3" id="KW-0175">Coiled coil</keyword>
<protein>
    <submittedName>
        <fullName evidence="5">Putative S9C family peptidase</fullName>
    </submittedName>
</protein>
<feature type="domain" description="Peptidase S9 prolyl oligopeptidase catalytic" evidence="4">
    <location>
        <begin position="339"/>
        <end position="424"/>
    </location>
</feature>
<dbReference type="Pfam" id="PF00326">
    <property type="entry name" value="Peptidase_S9"/>
    <property type="match status" value="2"/>
</dbReference>
<dbReference type="InterPro" id="IPR029058">
    <property type="entry name" value="AB_hydrolase_fold"/>
</dbReference>
<proteinExistence type="predicted"/>
<dbReference type="SUPFAM" id="SSF53474">
    <property type="entry name" value="alpha/beta-Hydrolases"/>
    <property type="match status" value="1"/>
</dbReference>
<comment type="caution">
    <text evidence="5">The sequence shown here is derived from an EMBL/GenBank/DDBJ whole genome shotgun (WGS) entry which is preliminary data.</text>
</comment>
<feature type="coiled-coil region" evidence="3">
    <location>
        <begin position="61"/>
        <end position="95"/>
    </location>
</feature>
<dbReference type="Proteomes" id="UP000324800">
    <property type="component" value="Unassembled WGS sequence"/>
</dbReference>
<dbReference type="Gene3D" id="3.40.50.1820">
    <property type="entry name" value="alpha/beta hydrolase"/>
    <property type="match status" value="2"/>
</dbReference>
<evidence type="ECO:0000256" key="1">
    <source>
        <dbReference type="ARBA" id="ARBA00022729"/>
    </source>
</evidence>
<dbReference type="GO" id="GO:0004252">
    <property type="term" value="F:serine-type endopeptidase activity"/>
    <property type="evidence" value="ECO:0007669"/>
    <property type="project" value="TreeGrafter"/>
</dbReference>
<reference evidence="5 6" key="1">
    <citation type="submission" date="2019-03" db="EMBL/GenBank/DDBJ databases">
        <title>Single cell metagenomics reveals metabolic interactions within the superorganism composed of flagellate Streblomastix strix and complex community of Bacteroidetes bacteria on its surface.</title>
        <authorList>
            <person name="Treitli S.C."/>
            <person name="Kolisko M."/>
            <person name="Husnik F."/>
            <person name="Keeling P."/>
            <person name="Hampl V."/>
        </authorList>
    </citation>
    <scope>NUCLEOTIDE SEQUENCE [LARGE SCALE GENOMIC DNA]</scope>
    <source>
        <strain evidence="5">ST1C</strain>
    </source>
</reference>
<accession>A0A5J4V9I4</accession>
<evidence type="ECO:0000256" key="3">
    <source>
        <dbReference type="SAM" id="Coils"/>
    </source>
</evidence>
<dbReference type="EMBL" id="SNRW01008645">
    <property type="protein sequence ID" value="KAA6379199.1"/>
    <property type="molecule type" value="Genomic_DNA"/>
</dbReference>
<evidence type="ECO:0000313" key="6">
    <source>
        <dbReference type="Proteomes" id="UP000324800"/>
    </source>
</evidence>